<accession>A9UWT0</accession>
<feature type="compositionally biased region" description="Low complexity" evidence="3">
    <location>
        <begin position="522"/>
        <end position="540"/>
    </location>
</feature>
<dbReference type="STRING" id="81824.A9UWT0"/>
<feature type="region of interest" description="Disordered" evidence="3">
    <location>
        <begin position="901"/>
        <end position="933"/>
    </location>
</feature>
<dbReference type="GeneID" id="5890185"/>
<dbReference type="AlphaFoldDB" id="A9UWT0"/>
<evidence type="ECO:0000259" key="4">
    <source>
        <dbReference type="Pfam" id="PF09758"/>
    </source>
</evidence>
<dbReference type="PANTHER" id="PTHR21481">
    <property type="entry name" value="PROTEIN CLEC16A"/>
    <property type="match status" value="1"/>
</dbReference>
<feature type="region of interest" description="Disordered" evidence="3">
    <location>
        <begin position="522"/>
        <end position="573"/>
    </location>
</feature>
<dbReference type="FunCoup" id="A9UWT0">
    <property type="interactions" value="1041"/>
</dbReference>
<feature type="domain" description="FPL" evidence="4">
    <location>
        <begin position="137"/>
        <end position="221"/>
    </location>
</feature>
<evidence type="ECO:0000313" key="6">
    <source>
        <dbReference type="EMBL" id="EDQ90269.1"/>
    </source>
</evidence>
<dbReference type="Pfam" id="PF19439">
    <property type="entry name" value="CLEC16A_C"/>
    <property type="match status" value="2"/>
</dbReference>
<dbReference type="EMBL" id="CH991548">
    <property type="protein sequence ID" value="EDQ90269.1"/>
    <property type="molecule type" value="Genomic_DNA"/>
</dbReference>
<dbReference type="RefSeq" id="XP_001745036.1">
    <property type="nucleotide sequence ID" value="XM_001744984.1"/>
</dbReference>
<dbReference type="GO" id="GO:0005794">
    <property type="term" value="C:Golgi apparatus"/>
    <property type="evidence" value="ECO:0000318"/>
    <property type="project" value="GO_Central"/>
</dbReference>
<feature type="compositionally biased region" description="Polar residues" evidence="3">
    <location>
        <begin position="541"/>
        <end position="553"/>
    </location>
</feature>
<evidence type="ECO:0000313" key="7">
    <source>
        <dbReference type="Proteomes" id="UP000001357"/>
    </source>
</evidence>
<dbReference type="Pfam" id="PF09758">
    <property type="entry name" value="FPL"/>
    <property type="match status" value="2"/>
</dbReference>
<evidence type="ECO:0008006" key="8">
    <source>
        <dbReference type="Google" id="ProtNLM"/>
    </source>
</evidence>
<protein>
    <recommendedName>
        <fullName evidence="8">FPL domain-containing protein</fullName>
    </recommendedName>
</protein>
<feature type="domain" description="CLEC16A/TT9 C-terminal" evidence="5">
    <location>
        <begin position="645"/>
        <end position="867"/>
    </location>
</feature>
<sequence>MPKFIIQRVKNRLSLQQLRIVWQELSGAQNEPHEREALILEGLQLLVEIVVWGDQNDCPEIFEFAMENQFMAFLRQLLCQDAPISIYKQGLQVLCIFFESLKTPTSLCMWRVCCRMVSWPVLPTTRNPCLTRAGCSVYILSENHVNDILSFPFPLELDEELLGYYISFMKMLSHRLNPNTVALFWNEHQQNFPLYTEAVKLFEYPDAMVRTSVRNLILLIFQVKEEVLQDYVRVTGAPHHLSQLVKSTAKISLQLDAALRSGESGLAGGLIVEHLDLFQYMNDLMVLPQLADDLRKALLEQLFVPLYCGSLITSEGPISRHFARPLSTATALFILAQALNVFEDSPFLHAIVATLLYGRSDYDIAQHEHSRYASDDDESEDERPSDREADKEDHSSSRDDDKMSGSIFFRPIIDCLYTAEQRCDTEALPALMLLSSMMENPNVSAAALRGRRLEFMAPDGAIGDYNQQLATALLMLMARASTLAPDMRLPSATNDDKKEDNVPQYRLITLTLAIRLLNMLTTPVSSPTPTRTPRRGSLTSNLSSPSTQMSDATSLDGGERTGSAPPSVNGPSHMLLRSNAVNRFLVGSSSPTTGRAASRSHLLDSDSCCRLIPEHQYIVMRVAAMTLKQLKDMYTIEMTKKEDRSGKFLDIFELEHKRLQPLRLVRLLSSATVVMPPTSKRLPGVDFELRLPATNDEKLRRSIQVCLVARKFYFAVIGEHDKELPLAQPDWPVAIRDTLPFNKHHAIIPCFAITTHNGKTSQTRVMLSFDEWRLIVLEHSTINHGIVRLHADLSCVHVEKDSSNTRGLVISVYERPRHPGRGDEPQLVHTAKYTFSDHIKCYTAAQLLETGRKSRKDGKLGAVARLLSGSYIIEERALLLAEKAGFADPLAEALNPLGDAQPASSAVLDGASDDDLEDQSRPVSTTPAPSDAVVQDVKEDELGGEQTHVACTGEVINKSYLVAHHFSYLQRAGTGHGWVWSVHIGTMLNQQLHQRQMTSTSGDMKRGIAFVRRAMIAVRAPKTGSMGYDRTDK</sequence>
<dbReference type="PANTHER" id="PTHR21481:SF0">
    <property type="entry name" value="PROTEIN CLEC16A"/>
    <property type="match status" value="1"/>
</dbReference>
<gene>
    <name evidence="6" type="ORF">MONBRDRAFT_24555</name>
</gene>
<dbReference type="GO" id="GO:0016197">
    <property type="term" value="P:endosomal transport"/>
    <property type="evidence" value="ECO:0000318"/>
    <property type="project" value="GO_Central"/>
</dbReference>
<dbReference type="Proteomes" id="UP000001357">
    <property type="component" value="Unassembled WGS sequence"/>
</dbReference>
<dbReference type="KEGG" id="mbr:MONBRDRAFT_24555"/>
<dbReference type="GO" id="GO:0007034">
    <property type="term" value="P:vacuolar transport"/>
    <property type="evidence" value="ECO:0000318"/>
    <property type="project" value="GO_Central"/>
</dbReference>
<feature type="compositionally biased region" description="Basic and acidic residues" evidence="3">
    <location>
        <begin position="382"/>
        <end position="402"/>
    </location>
</feature>
<keyword evidence="7" id="KW-1185">Reference proteome</keyword>
<keyword evidence="2" id="KW-0072">Autophagy</keyword>
<name>A9UWT0_MONBE</name>
<organism evidence="6 7">
    <name type="scientific">Monosiga brevicollis</name>
    <name type="common">Choanoflagellate</name>
    <dbReference type="NCBI Taxonomy" id="81824"/>
    <lineage>
        <taxon>Eukaryota</taxon>
        <taxon>Choanoflagellata</taxon>
        <taxon>Craspedida</taxon>
        <taxon>Salpingoecidae</taxon>
        <taxon>Monosiga</taxon>
    </lineage>
</organism>
<reference evidence="6 7" key="1">
    <citation type="journal article" date="2008" name="Nature">
        <title>The genome of the choanoflagellate Monosiga brevicollis and the origin of metazoans.</title>
        <authorList>
            <consortium name="JGI Sequencing"/>
            <person name="King N."/>
            <person name="Westbrook M.J."/>
            <person name="Young S.L."/>
            <person name="Kuo A."/>
            <person name="Abedin M."/>
            <person name="Chapman J."/>
            <person name="Fairclough S."/>
            <person name="Hellsten U."/>
            <person name="Isogai Y."/>
            <person name="Letunic I."/>
            <person name="Marr M."/>
            <person name="Pincus D."/>
            <person name="Putnam N."/>
            <person name="Rokas A."/>
            <person name="Wright K.J."/>
            <person name="Zuzow R."/>
            <person name="Dirks W."/>
            <person name="Good M."/>
            <person name="Goodstein D."/>
            <person name="Lemons D."/>
            <person name="Li W."/>
            <person name="Lyons J.B."/>
            <person name="Morris A."/>
            <person name="Nichols S."/>
            <person name="Richter D.J."/>
            <person name="Salamov A."/>
            <person name="Bork P."/>
            <person name="Lim W.A."/>
            <person name="Manning G."/>
            <person name="Miller W.T."/>
            <person name="McGinnis W."/>
            <person name="Shapiro H."/>
            <person name="Tjian R."/>
            <person name="Grigoriev I.V."/>
            <person name="Rokhsar D."/>
        </authorList>
    </citation>
    <scope>NUCLEOTIDE SEQUENCE [LARGE SCALE GENOMIC DNA]</scope>
    <source>
        <strain evidence="7">MX1 / ATCC 50154</strain>
    </source>
</reference>
<evidence type="ECO:0000256" key="3">
    <source>
        <dbReference type="SAM" id="MobiDB-lite"/>
    </source>
</evidence>
<dbReference type="GO" id="GO:0006914">
    <property type="term" value="P:autophagy"/>
    <property type="evidence" value="ECO:0007669"/>
    <property type="project" value="UniProtKB-KW"/>
</dbReference>
<feature type="region of interest" description="Disordered" evidence="3">
    <location>
        <begin position="369"/>
        <end position="402"/>
    </location>
</feature>
<evidence type="ECO:0000256" key="2">
    <source>
        <dbReference type="ARBA" id="ARBA00023006"/>
    </source>
</evidence>
<feature type="domain" description="CLEC16A/TT9 C-terminal" evidence="5">
    <location>
        <begin position="269"/>
        <end position="368"/>
    </location>
</feature>
<dbReference type="InterPro" id="IPR019155">
    <property type="entry name" value="CLEC16A/TT9_N"/>
</dbReference>
<proteinExistence type="inferred from homology"/>
<dbReference type="eggNOG" id="KOG2219">
    <property type="taxonomic scope" value="Eukaryota"/>
</dbReference>
<dbReference type="GO" id="GO:1901096">
    <property type="term" value="P:regulation of autophagosome maturation"/>
    <property type="evidence" value="ECO:0000318"/>
    <property type="project" value="GO_Central"/>
</dbReference>
<dbReference type="InterPro" id="IPR039272">
    <property type="entry name" value="CLEC16A/TT9"/>
</dbReference>
<comment type="similarity">
    <text evidence="1">Belongs to the CLEC16A/gop-1 family.</text>
</comment>
<dbReference type="InParanoid" id="A9UWT0"/>
<dbReference type="InterPro" id="IPR045820">
    <property type="entry name" value="CLEC16A/TT9_C"/>
</dbReference>
<evidence type="ECO:0000256" key="1">
    <source>
        <dbReference type="ARBA" id="ARBA00006441"/>
    </source>
</evidence>
<feature type="domain" description="FPL" evidence="4">
    <location>
        <begin position="44"/>
        <end position="108"/>
    </location>
</feature>
<evidence type="ECO:0000259" key="5">
    <source>
        <dbReference type="Pfam" id="PF19439"/>
    </source>
</evidence>